<dbReference type="RefSeq" id="WP_279248718.1">
    <property type="nucleotide sequence ID" value="NZ_SHNO01000001.1"/>
</dbReference>
<evidence type="ECO:0000313" key="2">
    <source>
        <dbReference type="Proteomes" id="UP001143304"/>
    </source>
</evidence>
<keyword evidence="2" id="KW-1185">Reference proteome</keyword>
<name>A0ABT3T671_9GAMM</name>
<comment type="caution">
    <text evidence="1">The sequence shown here is derived from an EMBL/GenBank/DDBJ whole genome shotgun (WGS) entry which is preliminary data.</text>
</comment>
<sequence length="230" mass="25809">MEKIVYLTFPPEGFNATDYRDQLLTRLSQRTILSDGVSGLTVSVNDLLQDIPRPMLLLGNAETLGAAVSVWIDSLDNRAPLETVLSADGTRVDGYLVTESIPQACVDRNWADGERSPGVTHFTWFDKAQDLSDADFFYNWFEVHTPFSFELHPLRWEYVRNAVARPLTPGAPAVRAIVGERFRELRDYTDPERLFGSHEALAKSAEEAGDFSDPSTLRSLPLSEYILKTP</sequence>
<accession>A0ABT3T671</accession>
<reference evidence="1" key="1">
    <citation type="submission" date="2019-02" db="EMBL/GenBank/DDBJ databases">
        <authorList>
            <person name="Li S.-H."/>
        </authorList>
    </citation>
    <scope>NUCLEOTIDE SEQUENCE</scope>
    <source>
        <strain evidence="1">IMCC11814</strain>
    </source>
</reference>
<proteinExistence type="predicted"/>
<evidence type="ECO:0008006" key="3">
    <source>
        <dbReference type="Google" id="ProtNLM"/>
    </source>
</evidence>
<evidence type="ECO:0000313" key="1">
    <source>
        <dbReference type="EMBL" id="MCX2976979.1"/>
    </source>
</evidence>
<protein>
    <recommendedName>
        <fullName evidence="3">EthD domain-containing protein</fullName>
    </recommendedName>
</protein>
<dbReference type="EMBL" id="SHNO01000001">
    <property type="protein sequence ID" value="MCX2976979.1"/>
    <property type="molecule type" value="Genomic_DNA"/>
</dbReference>
<dbReference type="Proteomes" id="UP001143304">
    <property type="component" value="Unassembled WGS sequence"/>
</dbReference>
<gene>
    <name evidence="1" type="ORF">EYC82_06390</name>
</gene>
<organism evidence="1 2">
    <name type="scientific">Candidatus Marimicrobium litorale</name>
    <dbReference type="NCBI Taxonomy" id="2518991"/>
    <lineage>
        <taxon>Bacteria</taxon>
        <taxon>Pseudomonadati</taxon>
        <taxon>Pseudomonadota</taxon>
        <taxon>Gammaproteobacteria</taxon>
        <taxon>Cellvibrionales</taxon>
        <taxon>Halieaceae</taxon>
        <taxon>Marimicrobium</taxon>
    </lineage>
</organism>